<evidence type="ECO:0000313" key="2">
    <source>
        <dbReference type="EMBL" id="MBI1685899.1"/>
    </source>
</evidence>
<proteinExistence type="predicted"/>
<dbReference type="RefSeq" id="WP_198577798.1">
    <property type="nucleotide sequence ID" value="NZ_JADWOX010000016.1"/>
</dbReference>
<dbReference type="EMBL" id="JADWOX010000016">
    <property type="protein sequence ID" value="MBI1685899.1"/>
    <property type="molecule type" value="Genomic_DNA"/>
</dbReference>
<sequence length="204" mass="22016">MHAPISPAPLPPDNEDPGPCPSPGQGLTTAAASALIAAAGVVEDAWTHTAPREAATRLSLHAEELASSPLARDQLLSRALELAAQDLEAGRRPLAHWPLFFARDLAPPAEAREDVRDWVLAHAEKEGADPMLADGEAVAQAVEARAVRELGDAFETARGLTRRLRVEAWLQMVLWDDPRIPANAETRWLMRAGGRRLMARLGEA</sequence>
<organism evidence="2 3">
    <name type="scientific">Caulobacter hibisci</name>
    <dbReference type="NCBI Taxonomy" id="2035993"/>
    <lineage>
        <taxon>Bacteria</taxon>
        <taxon>Pseudomonadati</taxon>
        <taxon>Pseudomonadota</taxon>
        <taxon>Alphaproteobacteria</taxon>
        <taxon>Caulobacterales</taxon>
        <taxon>Caulobacteraceae</taxon>
        <taxon>Caulobacter</taxon>
    </lineage>
</organism>
<evidence type="ECO:0000256" key="1">
    <source>
        <dbReference type="SAM" id="MobiDB-lite"/>
    </source>
</evidence>
<evidence type="ECO:0008006" key="4">
    <source>
        <dbReference type="Google" id="ProtNLM"/>
    </source>
</evidence>
<gene>
    <name evidence="2" type="ORF">I4Q42_19700</name>
</gene>
<reference evidence="2 3" key="1">
    <citation type="submission" date="2020-11" db="EMBL/GenBank/DDBJ databases">
        <title>genome sequence of strain KACC 18849.</title>
        <authorList>
            <person name="Gao J."/>
            <person name="Zhang X."/>
        </authorList>
    </citation>
    <scope>NUCLEOTIDE SEQUENCE [LARGE SCALE GENOMIC DNA]</scope>
    <source>
        <strain evidence="2 3">KACC 18849</strain>
    </source>
</reference>
<keyword evidence="3" id="KW-1185">Reference proteome</keyword>
<evidence type="ECO:0000313" key="3">
    <source>
        <dbReference type="Proteomes" id="UP000639859"/>
    </source>
</evidence>
<dbReference type="Proteomes" id="UP000639859">
    <property type="component" value="Unassembled WGS sequence"/>
</dbReference>
<feature type="compositionally biased region" description="Pro residues" evidence="1">
    <location>
        <begin position="1"/>
        <end position="22"/>
    </location>
</feature>
<protein>
    <recommendedName>
        <fullName evidence="4">Phytoene synthase</fullName>
    </recommendedName>
</protein>
<comment type="caution">
    <text evidence="2">The sequence shown here is derived from an EMBL/GenBank/DDBJ whole genome shotgun (WGS) entry which is preliminary data.</text>
</comment>
<accession>A0ABS0T252</accession>
<feature type="region of interest" description="Disordered" evidence="1">
    <location>
        <begin position="1"/>
        <end position="27"/>
    </location>
</feature>
<name>A0ABS0T252_9CAUL</name>